<accession>A0A1M5Y094</accession>
<protein>
    <submittedName>
        <fullName evidence="1">Uncharacterized protein</fullName>
    </submittedName>
</protein>
<proteinExistence type="predicted"/>
<reference evidence="1 2" key="1">
    <citation type="submission" date="2016-11" db="EMBL/GenBank/DDBJ databases">
        <authorList>
            <person name="Jaros S."/>
            <person name="Januszkiewicz K."/>
            <person name="Wedrychowicz H."/>
        </authorList>
    </citation>
    <scope>NUCLEOTIDE SEQUENCE [LARGE SCALE GENOMIC DNA]</scope>
    <source>
        <strain evidence="1 2">DSM 6191</strain>
    </source>
</reference>
<organism evidence="1 2">
    <name type="scientific">Clostridium intestinale DSM 6191</name>
    <dbReference type="NCBI Taxonomy" id="1121320"/>
    <lineage>
        <taxon>Bacteria</taxon>
        <taxon>Bacillati</taxon>
        <taxon>Bacillota</taxon>
        <taxon>Clostridia</taxon>
        <taxon>Eubacteriales</taxon>
        <taxon>Clostridiaceae</taxon>
        <taxon>Clostridium</taxon>
    </lineage>
</organism>
<dbReference type="Proteomes" id="UP000184241">
    <property type="component" value="Unassembled WGS sequence"/>
</dbReference>
<name>A0A1M5Y094_9CLOT</name>
<evidence type="ECO:0000313" key="1">
    <source>
        <dbReference type="EMBL" id="SHI04943.1"/>
    </source>
</evidence>
<sequence>MLIEKEDFIGIESLLEKRKDFYIKYSEYDSLELKEFLNSKEFKDSEIKINLSFNIAKENVKKEIDKLKASKNAAKQYQNNSGYRNMFFNKKI</sequence>
<evidence type="ECO:0000313" key="2">
    <source>
        <dbReference type="Proteomes" id="UP000184241"/>
    </source>
</evidence>
<dbReference type="AlphaFoldDB" id="A0A1M5Y094"/>
<dbReference type="EMBL" id="FQXU01000005">
    <property type="protein sequence ID" value="SHI04943.1"/>
    <property type="molecule type" value="Genomic_DNA"/>
</dbReference>
<gene>
    <name evidence="1" type="ORF">SAMN02745941_01731</name>
</gene>